<feature type="transmembrane region" description="Helical" evidence="5">
    <location>
        <begin position="236"/>
        <end position="269"/>
    </location>
</feature>
<evidence type="ECO:0000313" key="8">
    <source>
        <dbReference type="Proteomes" id="UP000178606"/>
    </source>
</evidence>
<protein>
    <recommendedName>
        <fullName evidence="6">O-antigen ligase-related domain-containing protein</fullName>
    </recommendedName>
</protein>
<gene>
    <name evidence="7" type="ORF">A3F84_07030</name>
</gene>
<evidence type="ECO:0000256" key="1">
    <source>
        <dbReference type="ARBA" id="ARBA00004141"/>
    </source>
</evidence>
<evidence type="ECO:0000256" key="2">
    <source>
        <dbReference type="ARBA" id="ARBA00022692"/>
    </source>
</evidence>
<evidence type="ECO:0000256" key="3">
    <source>
        <dbReference type="ARBA" id="ARBA00022989"/>
    </source>
</evidence>
<feature type="transmembrane region" description="Helical" evidence="5">
    <location>
        <begin position="12"/>
        <end position="29"/>
    </location>
</feature>
<keyword evidence="4 5" id="KW-0472">Membrane</keyword>
<dbReference type="PANTHER" id="PTHR37422">
    <property type="entry name" value="TEICHURONIC ACID BIOSYNTHESIS PROTEIN TUAE"/>
    <property type="match status" value="1"/>
</dbReference>
<dbReference type="Proteomes" id="UP000178606">
    <property type="component" value="Unassembled WGS sequence"/>
</dbReference>
<sequence length="467" mass="50826">MTSIIHPDNRPLLCLLIGLQALLISLLLYQGETTLFIGVLLLVSVSAALFSTTGGIFILAFLTVVIPSEVLEEKLLLPLNFKFYEGLYALVLAFAAVEWTYKKRFAVRQTALDRPMLGLLVAILLSVFVGLYRGHGLSRILPDVRFPLYYSIFFIAANLFEPRRAPHFVGLLIAAATVVAAQYLLAFFAGVNLSVAGTFTRIVRAEGVMLPIAMLFVLSLIVFYPSPVRRGALLLLFLPLAMALVITVTRAIWASFAVGLLALGVLLTLDRQRPKGRLTRTAQLLVAVPLLILATAYGFQALTGAGLSDVASYRSSSAAQFSDDPSLGHRLLSYAVALDQILAHPILGNGHGATITYPMLIYGRMNVVTTSHIDSLYIVLLHRLGLVGLSLFAWLALRALRRAYCLFQASDSTAVRTFCAGFIAALINCLVAGLGDAAMFVGRFVFIYALLFALLALLDREEQSKRA</sequence>
<evidence type="ECO:0000313" key="7">
    <source>
        <dbReference type="EMBL" id="OGG47047.1"/>
    </source>
</evidence>
<comment type="subcellular location">
    <subcellularLocation>
        <location evidence="1">Membrane</location>
        <topology evidence="1">Multi-pass membrane protein</topology>
    </subcellularLocation>
</comment>
<feature type="transmembrane region" description="Helical" evidence="5">
    <location>
        <begin position="83"/>
        <end position="101"/>
    </location>
</feature>
<evidence type="ECO:0000256" key="4">
    <source>
        <dbReference type="ARBA" id="ARBA00023136"/>
    </source>
</evidence>
<evidence type="ECO:0000259" key="6">
    <source>
        <dbReference type="Pfam" id="PF04932"/>
    </source>
</evidence>
<dbReference type="InterPro" id="IPR051533">
    <property type="entry name" value="WaaL-like"/>
</dbReference>
<feature type="transmembrane region" description="Helical" evidence="5">
    <location>
        <begin position="417"/>
        <end position="434"/>
    </location>
</feature>
<reference evidence="7 8" key="1">
    <citation type="journal article" date="2016" name="Nat. Commun.">
        <title>Thousands of microbial genomes shed light on interconnected biogeochemical processes in an aquifer system.</title>
        <authorList>
            <person name="Anantharaman K."/>
            <person name="Brown C.T."/>
            <person name="Hug L.A."/>
            <person name="Sharon I."/>
            <person name="Castelle C.J."/>
            <person name="Probst A.J."/>
            <person name="Thomas B.C."/>
            <person name="Singh A."/>
            <person name="Wilkins M.J."/>
            <person name="Karaoz U."/>
            <person name="Brodie E.L."/>
            <person name="Williams K.H."/>
            <person name="Hubbard S.S."/>
            <person name="Banfield J.F."/>
        </authorList>
    </citation>
    <scope>NUCLEOTIDE SEQUENCE [LARGE SCALE GENOMIC DNA]</scope>
    <source>
        <strain evidence="8">RIFCSPLOWO2_12_FULL_64_10</strain>
    </source>
</reference>
<dbReference type="PANTHER" id="PTHR37422:SF13">
    <property type="entry name" value="LIPOPOLYSACCHARIDE BIOSYNTHESIS PROTEIN PA4999-RELATED"/>
    <property type="match status" value="1"/>
</dbReference>
<keyword evidence="3 5" id="KW-1133">Transmembrane helix</keyword>
<feature type="transmembrane region" description="Helical" evidence="5">
    <location>
        <begin position="35"/>
        <end position="62"/>
    </location>
</feature>
<feature type="transmembrane region" description="Helical" evidence="5">
    <location>
        <begin position="281"/>
        <end position="299"/>
    </location>
</feature>
<dbReference type="GO" id="GO:0016020">
    <property type="term" value="C:membrane"/>
    <property type="evidence" value="ECO:0007669"/>
    <property type="project" value="UniProtKB-SubCell"/>
</dbReference>
<name>A0A1F6CDH1_HANXR</name>
<organism evidence="7 8">
    <name type="scientific">Handelsmanbacteria sp. (strain RIFCSPLOWO2_12_FULL_64_10)</name>
    <dbReference type="NCBI Taxonomy" id="1817868"/>
    <lineage>
        <taxon>Bacteria</taxon>
        <taxon>Candidatus Handelsmaniibacteriota</taxon>
    </lineage>
</organism>
<dbReference type="Pfam" id="PF04932">
    <property type="entry name" value="Wzy_C"/>
    <property type="match status" value="1"/>
</dbReference>
<feature type="transmembrane region" description="Helical" evidence="5">
    <location>
        <begin position="440"/>
        <end position="458"/>
    </location>
</feature>
<feature type="transmembrane region" description="Helical" evidence="5">
    <location>
        <begin position="172"/>
        <end position="195"/>
    </location>
</feature>
<dbReference type="EMBL" id="MFKF01000276">
    <property type="protein sequence ID" value="OGG47047.1"/>
    <property type="molecule type" value="Genomic_DNA"/>
</dbReference>
<dbReference type="AlphaFoldDB" id="A0A1F6CDH1"/>
<feature type="transmembrane region" description="Helical" evidence="5">
    <location>
        <begin position="144"/>
        <end position="160"/>
    </location>
</feature>
<proteinExistence type="predicted"/>
<feature type="transmembrane region" description="Helical" evidence="5">
    <location>
        <begin position="207"/>
        <end position="224"/>
    </location>
</feature>
<evidence type="ECO:0000256" key="5">
    <source>
        <dbReference type="SAM" id="Phobius"/>
    </source>
</evidence>
<feature type="transmembrane region" description="Helical" evidence="5">
    <location>
        <begin position="116"/>
        <end position="132"/>
    </location>
</feature>
<accession>A0A1F6CDH1</accession>
<dbReference type="InterPro" id="IPR007016">
    <property type="entry name" value="O-antigen_ligase-rel_domated"/>
</dbReference>
<feature type="domain" description="O-antigen ligase-related" evidence="6">
    <location>
        <begin position="236"/>
        <end position="393"/>
    </location>
</feature>
<feature type="transmembrane region" description="Helical" evidence="5">
    <location>
        <begin position="375"/>
        <end position="397"/>
    </location>
</feature>
<comment type="caution">
    <text evidence="7">The sequence shown here is derived from an EMBL/GenBank/DDBJ whole genome shotgun (WGS) entry which is preliminary data.</text>
</comment>
<keyword evidence="2 5" id="KW-0812">Transmembrane</keyword>